<dbReference type="InterPro" id="IPR001789">
    <property type="entry name" value="Sig_transdc_resp-reg_receiver"/>
</dbReference>
<feature type="modified residue" description="4-aspartylphosphate" evidence="1">
    <location>
        <position position="67"/>
    </location>
</feature>
<dbReference type="RefSeq" id="WP_106139300.1">
    <property type="nucleotide sequence ID" value="NZ_PVTE01000016.1"/>
</dbReference>
<dbReference type="SUPFAM" id="SSF52172">
    <property type="entry name" value="CheY-like"/>
    <property type="match status" value="1"/>
</dbReference>
<evidence type="ECO:0000313" key="3">
    <source>
        <dbReference type="EMBL" id="PRY34694.1"/>
    </source>
</evidence>
<evidence type="ECO:0000313" key="4">
    <source>
        <dbReference type="Proteomes" id="UP000238375"/>
    </source>
</evidence>
<dbReference type="PANTHER" id="PTHR44520:SF2">
    <property type="entry name" value="RESPONSE REGULATOR RCP1"/>
    <property type="match status" value="1"/>
</dbReference>
<keyword evidence="1" id="KW-0597">Phosphoprotein</keyword>
<dbReference type="PANTHER" id="PTHR44520">
    <property type="entry name" value="RESPONSE REGULATOR RCP1-RELATED"/>
    <property type="match status" value="1"/>
</dbReference>
<dbReference type="AlphaFoldDB" id="A0A2T0SMQ9"/>
<keyword evidence="4" id="KW-1185">Reference proteome</keyword>
<proteinExistence type="predicted"/>
<gene>
    <name evidence="3" type="ORF">CLV58_11688</name>
</gene>
<comment type="caution">
    <text evidence="3">The sequence shown here is derived from an EMBL/GenBank/DDBJ whole genome shotgun (WGS) entry which is preliminary data.</text>
</comment>
<dbReference type="GO" id="GO:0000160">
    <property type="term" value="P:phosphorelay signal transduction system"/>
    <property type="evidence" value="ECO:0007669"/>
    <property type="project" value="InterPro"/>
</dbReference>
<sequence length="160" mass="18266">MSSRAELSYVVVDDDEDDRMLMRIGLQQAQRTLPILEFSDGQELIDYLSQDADARPDEDMHWLVVMDVNMPRMNGLDTLQALRQHPYWAKLPVLMLSTSDNPDTRQASLDRGANGYLVKPASIQAYSSLFDQHFAPWLASRSDQWPDYNQESDSALLTQS</sequence>
<dbReference type="InterPro" id="IPR052893">
    <property type="entry name" value="TCS_response_regulator"/>
</dbReference>
<organism evidence="3 4">
    <name type="scientific">Spirosoma oryzae</name>
    <dbReference type="NCBI Taxonomy" id="1469603"/>
    <lineage>
        <taxon>Bacteria</taxon>
        <taxon>Pseudomonadati</taxon>
        <taxon>Bacteroidota</taxon>
        <taxon>Cytophagia</taxon>
        <taxon>Cytophagales</taxon>
        <taxon>Cytophagaceae</taxon>
        <taxon>Spirosoma</taxon>
    </lineage>
</organism>
<name>A0A2T0SMQ9_9BACT</name>
<dbReference type="InterPro" id="IPR011006">
    <property type="entry name" value="CheY-like_superfamily"/>
</dbReference>
<dbReference type="EMBL" id="PVTE01000016">
    <property type="protein sequence ID" value="PRY34694.1"/>
    <property type="molecule type" value="Genomic_DNA"/>
</dbReference>
<feature type="domain" description="Response regulatory" evidence="2">
    <location>
        <begin position="8"/>
        <end position="134"/>
    </location>
</feature>
<reference evidence="3 4" key="1">
    <citation type="submission" date="2018-03" db="EMBL/GenBank/DDBJ databases">
        <title>Genomic Encyclopedia of Archaeal and Bacterial Type Strains, Phase II (KMG-II): from individual species to whole genera.</title>
        <authorList>
            <person name="Goeker M."/>
        </authorList>
    </citation>
    <scope>NUCLEOTIDE SEQUENCE [LARGE SCALE GENOMIC DNA]</scope>
    <source>
        <strain evidence="3 4">DSM 28354</strain>
    </source>
</reference>
<evidence type="ECO:0000259" key="2">
    <source>
        <dbReference type="PROSITE" id="PS50110"/>
    </source>
</evidence>
<dbReference type="PROSITE" id="PS50110">
    <property type="entry name" value="RESPONSE_REGULATORY"/>
    <property type="match status" value="1"/>
</dbReference>
<accession>A0A2T0SMQ9</accession>
<dbReference type="OrthoDB" id="671006at2"/>
<dbReference type="SMART" id="SM00448">
    <property type="entry name" value="REC"/>
    <property type="match status" value="1"/>
</dbReference>
<dbReference type="Pfam" id="PF00072">
    <property type="entry name" value="Response_reg"/>
    <property type="match status" value="1"/>
</dbReference>
<dbReference type="Proteomes" id="UP000238375">
    <property type="component" value="Unassembled WGS sequence"/>
</dbReference>
<dbReference type="Gene3D" id="3.40.50.2300">
    <property type="match status" value="1"/>
</dbReference>
<evidence type="ECO:0000256" key="1">
    <source>
        <dbReference type="PROSITE-ProRule" id="PRU00169"/>
    </source>
</evidence>
<protein>
    <submittedName>
        <fullName evidence="3">Response regulator receiver domain-containing protein</fullName>
    </submittedName>
</protein>